<protein>
    <submittedName>
        <fullName evidence="4">Uncharacterized protein</fullName>
    </submittedName>
</protein>
<reference evidence="4" key="1">
    <citation type="submission" date="2023-05" db="EMBL/GenBank/DDBJ databases">
        <title>Nepenthes gracilis genome sequencing.</title>
        <authorList>
            <person name="Fukushima K."/>
        </authorList>
    </citation>
    <scope>NUCLEOTIDE SEQUENCE</scope>
    <source>
        <strain evidence="4">SING2019-196</strain>
    </source>
</reference>
<evidence type="ECO:0000313" key="5">
    <source>
        <dbReference type="Proteomes" id="UP001279734"/>
    </source>
</evidence>
<keyword evidence="1" id="KW-0175">Coiled coil</keyword>
<dbReference type="PANTHER" id="PTHR35731">
    <property type="entry name" value="8-AMINO-7-OXONONANOATE SYNTHASE"/>
    <property type="match status" value="1"/>
</dbReference>
<keyword evidence="5" id="KW-1185">Reference proteome</keyword>
<name>A0AAD3SFG6_NEPGR</name>
<dbReference type="AlphaFoldDB" id="A0AAD3SFG6"/>
<evidence type="ECO:0000256" key="1">
    <source>
        <dbReference type="SAM" id="Coils"/>
    </source>
</evidence>
<feature type="region of interest" description="Disordered" evidence="2">
    <location>
        <begin position="172"/>
        <end position="191"/>
    </location>
</feature>
<accession>A0AAD3SFG6</accession>
<feature type="transmembrane region" description="Helical" evidence="3">
    <location>
        <begin position="201"/>
        <end position="219"/>
    </location>
</feature>
<dbReference type="GO" id="GO:0009507">
    <property type="term" value="C:chloroplast"/>
    <property type="evidence" value="ECO:0007669"/>
    <property type="project" value="TreeGrafter"/>
</dbReference>
<sequence>MIPLKIIQTSFAPTRNPQLSTTCDVSNSAGKHSLLWLCRCRSKSHASSSEGGSPPPEGDPRKQELLAKIAMIQAQKVRLTDYLDERSAYLSQFAEEASAEIDAIGEKALSDLDQASARILENIESRMQAFEESAEMNRLELAESDKELSDFQGEIESRENEGLFFKSLRQRTPREKASAKDETDTISEVTKRSAASKTRRNIYLVLICILAAGVADSFLSSSPDWRKIAILGAISVALLSQFFYEQRIVSDTGEQQVRKTDEGK</sequence>
<gene>
    <name evidence="4" type="ORF">Nepgr_011616</name>
</gene>
<keyword evidence="3" id="KW-0472">Membrane</keyword>
<feature type="compositionally biased region" description="Basic and acidic residues" evidence="2">
    <location>
        <begin position="172"/>
        <end position="183"/>
    </location>
</feature>
<proteinExistence type="predicted"/>
<comment type="caution">
    <text evidence="4">The sequence shown here is derived from an EMBL/GenBank/DDBJ whole genome shotgun (WGS) entry which is preliminary data.</text>
</comment>
<evidence type="ECO:0000256" key="3">
    <source>
        <dbReference type="SAM" id="Phobius"/>
    </source>
</evidence>
<feature type="transmembrane region" description="Helical" evidence="3">
    <location>
        <begin position="225"/>
        <end position="244"/>
    </location>
</feature>
<organism evidence="4 5">
    <name type="scientific">Nepenthes gracilis</name>
    <name type="common">Slender pitcher plant</name>
    <dbReference type="NCBI Taxonomy" id="150966"/>
    <lineage>
        <taxon>Eukaryota</taxon>
        <taxon>Viridiplantae</taxon>
        <taxon>Streptophyta</taxon>
        <taxon>Embryophyta</taxon>
        <taxon>Tracheophyta</taxon>
        <taxon>Spermatophyta</taxon>
        <taxon>Magnoliopsida</taxon>
        <taxon>eudicotyledons</taxon>
        <taxon>Gunneridae</taxon>
        <taxon>Pentapetalae</taxon>
        <taxon>Caryophyllales</taxon>
        <taxon>Nepenthaceae</taxon>
        <taxon>Nepenthes</taxon>
    </lineage>
</organism>
<keyword evidence="3" id="KW-1133">Transmembrane helix</keyword>
<evidence type="ECO:0000256" key="2">
    <source>
        <dbReference type="SAM" id="MobiDB-lite"/>
    </source>
</evidence>
<dbReference type="Proteomes" id="UP001279734">
    <property type="component" value="Unassembled WGS sequence"/>
</dbReference>
<evidence type="ECO:0000313" key="4">
    <source>
        <dbReference type="EMBL" id="GMH09775.1"/>
    </source>
</evidence>
<keyword evidence="3" id="KW-0812">Transmembrane</keyword>
<dbReference type="EMBL" id="BSYO01000009">
    <property type="protein sequence ID" value="GMH09775.1"/>
    <property type="molecule type" value="Genomic_DNA"/>
</dbReference>
<feature type="coiled-coil region" evidence="1">
    <location>
        <begin position="120"/>
        <end position="161"/>
    </location>
</feature>
<dbReference type="PANTHER" id="PTHR35731:SF1">
    <property type="entry name" value="8-AMINO-7-OXONONANOATE SYNTHASE"/>
    <property type="match status" value="1"/>
</dbReference>